<evidence type="ECO:0000256" key="7">
    <source>
        <dbReference type="PIRSR" id="PIRSR630616-2"/>
    </source>
</evidence>
<dbReference type="Pfam" id="PF00069">
    <property type="entry name" value="Pkinase"/>
    <property type="match status" value="1"/>
</dbReference>
<evidence type="ECO:0000256" key="8">
    <source>
        <dbReference type="PIRSR" id="PIRSR630616-3"/>
    </source>
</evidence>
<evidence type="ECO:0000256" key="2">
    <source>
        <dbReference type="ARBA" id="ARBA00022679"/>
    </source>
</evidence>
<feature type="region of interest" description="Disordered" evidence="9">
    <location>
        <begin position="1"/>
        <end position="45"/>
    </location>
</feature>
<feature type="region of interest" description="Disordered" evidence="9">
    <location>
        <begin position="318"/>
        <end position="397"/>
    </location>
</feature>
<dbReference type="GO" id="GO:0005524">
    <property type="term" value="F:ATP binding"/>
    <property type="evidence" value="ECO:0007669"/>
    <property type="project" value="UniProtKB-KW"/>
</dbReference>
<dbReference type="Proteomes" id="UP000256970">
    <property type="component" value="Unassembled WGS sequence"/>
</dbReference>
<feature type="region of interest" description="Disordered" evidence="9">
    <location>
        <begin position="559"/>
        <end position="604"/>
    </location>
</feature>
<feature type="compositionally biased region" description="Low complexity" evidence="9">
    <location>
        <begin position="27"/>
        <end position="45"/>
    </location>
</feature>
<evidence type="ECO:0000313" key="12">
    <source>
        <dbReference type="Proteomes" id="UP000256970"/>
    </source>
</evidence>
<dbReference type="PROSITE" id="PS50011">
    <property type="entry name" value="PROTEIN_KINASE_DOM"/>
    <property type="match status" value="1"/>
</dbReference>
<evidence type="ECO:0000256" key="6">
    <source>
        <dbReference type="PIRSR" id="PIRSR630616-1"/>
    </source>
</evidence>
<feature type="compositionally biased region" description="Polar residues" evidence="9">
    <location>
        <begin position="485"/>
        <end position="500"/>
    </location>
</feature>
<keyword evidence="3 7" id="KW-0547">Nucleotide-binding</keyword>
<dbReference type="SMART" id="SM00220">
    <property type="entry name" value="S_TKc"/>
    <property type="match status" value="1"/>
</dbReference>
<organism evidence="11 12">
    <name type="scientific">Tetradesmus obliquus</name>
    <name type="common">Green alga</name>
    <name type="synonym">Acutodesmus obliquus</name>
    <dbReference type="NCBI Taxonomy" id="3088"/>
    <lineage>
        <taxon>Eukaryota</taxon>
        <taxon>Viridiplantae</taxon>
        <taxon>Chlorophyta</taxon>
        <taxon>core chlorophytes</taxon>
        <taxon>Chlorophyceae</taxon>
        <taxon>CS clade</taxon>
        <taxon>Sphaeropleales</taxon>
        <taxon>Scenedesmaceae</taxon>
        <taxon>Tetradesmus</taxon>
    </lineage>
</organism>
<feature type="compositionally biased region" description="Polar residues" evidence="9">
    <location>
        <begin position="572"/>
        <end position="581"/>
    </location>
</feature>
<dbReference type="STRING" id="3088.A0A383W788"/>
<keyword evidence="5 7" id="KW-0067">ATP-binding</keyword>
<dbReference type="PROSITE" id="PS00108">
    <property type="entry name" value="PROTEIN_KINASE_ST"/>
    <property type="match status" value="1"/>
</dbReference>
<name>A0A383W788_TETOB</name>
<keyword evidence="2" id="KW-0808">Transferase</keyword>
<feature type="region of interest" description="Disordered" evidence="9">
    <location>
        <begin position="278"/>
        <end position="300"/>
    </location>
</feature>
<dbReference type="InterPro" id="IPR011009">
    <property type="entry name" value="Kinase-like_dom_sf"/>
</dbReference>
<feature type="binding site" evidence="7">
    <location>
        <position position="786"/>
    </location>
    <ligand>
        <name>ATP</name>
        <dbReference type="ChEBI" id="CHEBI:30616"/>
    </ligand>
</feature>
<keyword evidence="4" id="KW-0418">Kinase</keyword>
<dbReference type="GO" id="GO:0004674">
    <property type="term" value="F:protein serine/threonine kinase activity"/>
    <property type="evidence" value="ECO:0007669"/>
    <property type="project" value="UniProtKB-KW"/>
</dbReference>
<dbReference type="InterPro" id="IPR000719">
    <property type="entry name" value="Prot_kinase_dom"/>
</dbReference>
<evidence type="ECO:0000256" key="3">
    <source>
        <dbReference type="ARBA" id="ARBA00022741"/>
    </source>
</evidence>
<dbReference type="SUPFAM" id="SSF56112">
    <property type="entry name" value="Protein kinase-like (PK-like)"/>
    <property type="match status" value="1"/>
</dbReference>
<feature type="binding site" evidence="7">
    <location>
        <begin position="772"/>
        <end position="773"/>
    </location>
    <ligand>
        <name>ATP</name>
        <dbReference type="ChEBI" id="CHEBI:30616"/>
    </ligand>
</feature>
<feature type="compositionally biased region" description="Acidic residues" evidence="9">
    <location>
        <begin position="501"/>
        <end position="512"/>
    </location>
</feature>
<feature type="non-terminal residue" evidence="11">
    <location>
        <position position="915"/>
    </location>
</feature>
<reference evidence="11 12" key="1">
    <citation type="submission" date="2016-10" db="EMBL/GenBank/DDBJ databases">
        <authorList>
            <person name="Cai Z."/>
        </authorList>
    </citation>
    <scope>NUCLEOTIDE SEQUENCE [LARGE SCALE GENOMIC DNA]</scope>
</reference>
<evidence type="ECO:0000256" key="9">
    <source>
        <dbReference type="SAM" id="MobiDB-lite"/>
    </source>
</evidence>
<feature type="cross-link" description="Glycyl lysine isopeptide (Lys-Gly) (interchain with G-Cter in SUMO2)" evidence="8">
    <location>
        <position position="770"/>
    </location>
</feature>
<feature type="compositionally biased region" description="Low complexity" evidence="9">
    <location>
        <begin position="235"/>
        <end position="255"/>
    </location>
</feature>
<feature type="compositionally biased region" description="Low complexity" evidence="9">
    <location>
        <begin position="529"/>
        <end position="539"/>
    </location>
</feature>
<evidence type="ECO:0000256" key="5">
    <source>
        <dbReference type="ARBA" id="ARBA00022840"/>
    </source>
</evidence>
<feature type="region of interest" description="Disordered" evidence="9">
    <location>
        <begin position="485"/>
        <end position="539"/>
    </location>
</feature>
<evidence type="ECO:0000256" key="1">
    <source>
        <dbReference type="ARBA" id="ARBA00022527"/>
    </source>
</evidence>
<accession>A0A383W788</accession>
<protein>
    <recommendedName>
        <fullName evidence="10">Protein kinase domain-containing protein</fullName>
    </recommendedName>
</protein>
<dbReference type="InterPro" id="IPR030616">
    <property type="entry name" value="Aur-like"/>
</dbReference>
<keyword evidence="1" id="KW-0723">Serine/threonine-protein kinase</keyword>
<dbReference type="FunFam" id="1.10.510.10:FF:000813">
    <property type="entry name" value="Aurora-like kinase"/>
    <property type="match status" value="1"/>
</dbReference>
<proteinExistence type="predicted"/>
<feature type="binding site" evidence="7">
    <location>
        <position position="673"/>
    </location>
    <ligand>
        <name>ATP</name>
        <dbReference type="ChEBI" id="CHEBI:30616"/>
    </ligand>
</feature>
<dbReference type="AlphaFoldDB" id="A0A383W788"/>
<keyword evidence="12" id="KW-1185">Reference proteome</keyword>
<feature type="region of interest" description="Disordered" evidence="9">
    <location>
        <begin position="60"/>
        <end position="93"/>
    </location>
</feature>
<feature type="compositionally biased region" description="Polar residues" evidence="9">
    <location>
        <begin position="367"/>
        <end position="377"/>
    </location>
</feature>
<feature type="active site" description="Proton acceptor" evidence="6">
    <location>
        <position position="768"/>
    </location>
</feature>
<dbReference type="Gene3D" id="1.10.510.10">
    <property type="entry name" value="Transferase(Phosphotransferase) domain 1"/>
    <property type="match status" value="1"/>
</dbReference>
<dbReference type="PANTHER" id="PTHR24350">
    <property type="entry name" value="SERINE/THREONINE-PROTEIN KINASE IAL-RELATED"/>
    <property type="match status" value="1"/>
</dbReference>
<dbReference type="EMBL" id="FNXT01001193">
    <property type="protein sequence ID" value="SZX73498.1"/>
    <property type="molecule type" value="Genomic_DNA"/>
</dbReference>
<evidence type="ECO:0000256" key="4">
    <source>
        <dbReference type="ARBA" id="ARBA00022777"/>
    </source>
</evidence>
<sequence>MDKSRKNGANSGELRKSGVTWQVATPSSTEASSAGPSSSSSLANKASIKRSASSLVSSLISSLGSSSGPSATRAESAAVSGSSSPKGSGSSFTTATSAAAISNAAGSPNTSTIAMIGPFNRNNAEASPFSWSGGSASCNAVMTSGVGLGSFTDPGTLTPVGKTLSRHSLTINSSKRLLPDAVFTPDLPNLARISASSTANLYSAAAIDSKLEAAAAAADLASADGGCVPSGTIKGGPSSSNMNIGSSSSGSGSTLLRRLGSSSLAGLSDIKQQLAAAGTTPNNSAAGGSGLDGAAGGGGGALSARKSRVNFLMEDARDTVNSSSSSGGGGASSSSGNRVLWATDDSQVAEGATTARDSSKDYKRSKTTPLPETSPVDSSPAELSAAGSSSSRHKPAAGFKQGLAHALARLSVAIDSSIHCSSSSHSSSTPRSQAIEYKQQHGYLPSPSGSSPGHLPSFRQATSIKSSLSRACSSVLEVDDSAGNSASHLTECQDGDTTPNDVDDDDDDDDGDVGSLLPALPPGVIPMFAGGSSSSSSSSAAAAVTSPSATAAAAAAASSAPTTVPRVPLPSSVAQANASSTQAPQQRQQPPPLQQPPAAASLQPVQVPKSLSLAPASMVQPMLLAVSPRLAPAMQRPCWCMADFVVQKKLYEGYASTICKAFDRVSGSTVALKLYHMSKLNSISSHQVAREVRLHIGLDHENIISLYAAFQEAGNVVMVQEFAGGGDLWSFMDANSGRLTERVTVSLVLQPFLRAIHYLHTAGIAHRDIKPENVLFSSGMVLKVADFGLAVNLREERAVTRVGTLDYMAPEVLRCPLKRQPGDNKDRPELFYSQAVDAWAVGVLSYELLTGRAPFSATGASDSAIEAAIHCAAPAFPSRMSEPASSFIAAALHKQPEKRPSILAMLQHPWIRSFQ</sequence>
<gene>
    <name evidence="11" type="ORF">BQ4739_LOCUS13766</name>
</gene>
<dbReference type="InterPro" id="IPR008271">
    <property type="entry name" value="Ser/Thr_kinase_AS"/>
</dbReference>
<feature type="region of interest" description="Disordered" evidence="9">
    <location>
        <begin position="232"/>
        <end position="255"/>
    </location>
</feature>
<feature type="domain" description="Protein kinase" evidence="10">
    <location>
        <begin position="644"/>
        <end position="911"/>
    </location>
</feature>
<feature type="compositionally biased region" description="Gly residues" evidence="9">
    <location>
        <begin position="287"/>
        <end position="300"/>
    </location>
</feature>
<evidence type="ECO:0000313" key="11">
    <source>
        <dbReference type="EMBL" id="SZX73498.1"/>
    </source>
</evidence>
<feature type="binding site" evidence="7">
    <location>
        <begin position="721"/>
        <end position="723"/>
    </location>
    <ligand>
        <name>ATP</name>
        <dbReference type="ChEBI" id="CHEBI:30616"/>
    </ligand>
</feature>
<evidence type="ECO:0000259" key="10">
    <source>
        <dbReference type="PROSITE" id="PS50011"/>
    </source>
</evidence>